<name>A0A392S3A1_9FABA</name>
<dbReference type="GO" id="GO:0016301">
    <property type="term" value="F:kinase activity"/>
    <property type="evidence" value="ECO:0007669"/>
    <property type="project" value="UniProtKB-KW"/>
</dbReference>
<dbReference type="GO" id="GO:0030246">
    <property type="term" value="F:carbohydrate binding"/>
    <property type="evidence" value="ECO:0007669"/>
    <property type="project" value="UniProtKB-KW"/>
</dbReference>
<feature type="region of interest" description="Disordered" evidence="1">
    <location>
        <begin position="1"/>
        <end position="34"/>
    </location>
</feature>
<keyword evidence="3" id="KW-0675">Receptor</keyword>
<feature type="transmembrane region" description="Helical" evidence="2">
    <location>
        <begin position="41"/>
        <end position="60"/>
    </location>
</feature>
<sequence>MNTTANSARSPPPSMAPSMNSTNEERKESKKSCHNGLCKQGLGAVAGVVTAGAFVLALFAGSM</sequence>
<keyword evidence="2" id="KW-0812">Transmembrane</keyword>
<evidence type="ECO:0000313" key="3">
    <source>
        <dbReference type="EMBL" id="MCI42857.1"/>
    </source>
</evidence>
<keyword evidence="4" id="KW-1185">Reference proteome</keyword>
<keyword evidence="2" id="KW-1133">Transmembrane helix</keyword>
<keyword evidence="2" id="KW-0472">Membrane</keyword>
<reference evidence="3 4" key="1">
    <citation type="journal article" date="2018" name="Front. Plant Sci.">
        <title>Red Clover (Trifolium pratense) and Zigzag Clover (T. medium) - A Picture of Genomic Similarities and Differences.</title>
        <authorList>
            <person name="Dluhosova J."/>
            <person name="Istvanek J."/>
            <person name="Nedelnik J."/>
            <person name="Repkova J."/>
        </authorList>
    </citation>
    <scope>NUCLEOTIDE SEQUENCE [LARGE SCALE GENOMIC DNA]</scope>
    <source>
        <strain evidence="4">cv. 10/8</strain>
        <tissue evidence="3">Leaf</tissue>
    </source>
</reference>
<accession>A0A392S3A1</accession>
<keyword evidence="3" id="KW-0808">Transferase</keyword>
<proteinExistence type="predicted"/>
<keyword evidence="3" id="KW-0418">Kinase</keyword>
<protein>
    <submittedName>
        <fullName evidence="3">L-type lectin-domain containing receptor kinase VIII.1-like</fullName>
    </submittedName>
</protein>
<dbReference type="EMBL" id="LXQA010309978">
    <property type="protein sequence ID" value="MCI42857.1"/>
    <property type="molecule type" value="Genomic_DNA"/>
</dbReference>
<organism evidence="3 4">
    <name type="scientific">Trifolium medium</name>
    <dbReference type="NCBI Taxonomy" id="97028"/>
    <lineage>
        <taxon>Eukaryota</taxon>
        <taxon>Viridiplantae</taxon>
        <taxon>Streptophyta</taxon>
        <taxon>Embryophyta</taxon>
        <taxon>Tracheophyta</taxon>
        <taxon>Spermatophyta</taxon>
        <taxon>Magnoliopsida</taxon>
        <taxon>eudicotyledons</taxon>
        <taxon>Gunneridae</taxon>
        <taxon>Pentapetalae</taxon>
        <taxon>rosids</taxon>
        <taxon>fabids</taxon>
        <taxon>Fabales</taxon>
        <taxon>Fabaceae</taxon>
        <taxon>Papilionoideae</taxon>
        <taxon>50 kb inversion clade</taxon>
        <taxon>NPAAA clade</taxon>
        <taxon>Hologalegina</taxon>
        <taxon>IRL clade</taxon>
        <taxon>Trifolieae</taxon>
        <taxon>Trifolium</taxon>
    </lineage>
</organism>
<dbReference type="Proteomes" id="UP000265520">
    <property type="component" value="Unassembled WGS sequence"/>
</dbReference>
<evidence type="ECO:0000313" key="4">
    <source>
        <dbReference type="Proteomes" id="UP000265520"/>
    </source>
</evidence>
<comment type="caution">
    <text evidence="3">The sequence shown here is derived from an EMBL/GenBank/DDBJ whole genome shotgun (WGS) entry which is preliminary data.</text>
</comment>
<evidence type="ECO:0000256" key="1">
    <source>
        <dbReference type="SAM" id="MobiDB-lite"/>
    </source>
</evidence>
<dbReference type="AlphaFoldDB" id="A0A392S3A1"/>
<keyword evidence="3" id="KW-0430">Lectin</keyword>
<evidence type="ECO:0000256" key="2">
    <source>
        <dbReference type="SAM" id="Phobius"/>
    </source>
</evidence>
<feature type="non-terminal residue" evidence="3">
    <location>
        <position position="63"/>
    </location>
</feature>